<evidence type="ECO:0000259" key="5">
    <source>
        <dbReference type="SMART" id="SM00479"/>
    </source>
</evidence>
<dbReference type="FunFam" id="3.30.420.10:FF:000034">
    <property type="entry name" value="3'-5' exoribonuclease 1"/>
    <property type="match status" value="1"/>
</dbReference>
<dbReference type="InterPro" id="IPR036397">
    <property type="entry name" value="RNaseH_sf"/>
</dbReference>
<evidence type="ECO:0000313" key="7">
    <source>
        <dbReference type="Proteomes" id="UP000283509"/>
    </source>
</evidence>
<reference evidence="6 7" key="1">
    <citation type="submission" date="2018-04" db="EMBL/GenBank/DDBJ databases">
        <authorList>
            <person name="Zhang X."/>
            <person name="Yuan J."/>
            <person name="Li F."/>
            <person name="Xiang J."/>
        </authorList>
    </citation>
    <scope>NUCLEOTIDE SEQUENCE [LARGE SCALE GENOMIC DNA]</scope>
    <source>
        <tissue evidence="6">Muscle</tissue>
    </source>
</reference>
<feature type="region of interest" description="Disordered" evidence="4">
    <location>
        <begin position="60"/>
        <end position="80"/>
    </location>
</feature>
<dbReference type="PANTHER" id="PTHR23044">
    <property type="entry name" value="3'-5' EXONUCLEASE ERI1-RELATED"/>
    <property type="match status" value="1"/>
</dbReference>
<proteinExistence type="predicted"/>
<sequence length="427" mass="49732">MIRRTKPRGNEEGKETKKDPVLKFSDTQLIASGAASHRNVFSALADTSVEMIDVDIGGDHSGEDIEMGEEPNNSQMEKSTDVNPVFRELAVINGKINRMSNDELRQKLRSLRLDQRGNREVRKNRLKSYYRTEKLEEAYKKDPKIELYKYFDYYLVIDFEATCDAGNSQTYRHEIIEFPAMLVDTSQSKIIAEFHSYVRPVINPKLTEFCTCLTGITQELVNFAPEFPEVLKKFEEWLKEHNLLQKSGRFAVVTDGPWDMGRFMYLQCKTSNLPFPKWCRQWINIRKTYSNFYNSKRICLKDMLSTLGMRFEGKPHCGRDDAYNIARIAMRLLRDGANMRLNEEISMSERYSDIPGMTMVRNITRQSFLARRSPKKTNGNKMNIKEDNENEDSQMITDNEISKELRPATEIDHRNEDEFPDLLKSNT</sequence>
<feature type="domain" description="Exonuclease" evidence="5">
    <location>
        <begin position="153"/>
        <end position="338"/>
    </location>
</feature>
<feature type="region of interest" description="Disordered" evidence="4">
    <location>
        <begin position="1"/>
        <end position="20"/>
    </location>
</feature>
<organism evidence="6 7">
    <name type="scientific">Penaeus vannamei</name>
    <name type="common">Whiteleg shrimp</name>
    <name type="synonym">Litopenaeus vannamei</name>
    <dbReference type="NCBI Taxonomy" id="6689"/>
    <lineage>
        <taxon>Eukaryota</taxon>
        <taxon>Metazoa</taxon>
        <taxon>Ecdysozoa</taxon>
        <taxon>Arthropoda</taxon>
        <taxon>Crustacea</taxon>
        <taxon>Multicrustacea</taxon>
        <taxon>Malacostraca</taxon>
        <taxon>Eumalacostraca</taxon>
        <taxon>Eucarida</taxon>
        <taxon>Decapoda</taxon>
        <taxon>Dendrobranchiata</taxon>
        <taxon>Penaeoidea</taxon>
        <taxon>Penaeidae</taxon>
        <taxon>Penaeus</taxon>
    </lineage>
</organism>
<comment type="caution">
    <text evidence="6">The sequence shown here is derived from an EMBL/GenBank/DDBJ whole genome shotgun (WGS) entry which is preliminary data.</text>
</comment>
<gene>
    <name evidence="6" type="ORF">C7M84_008059</name>
</gene>
<evidence type="ECO:0000313" key="6">
    <source>
        <dbReference type="EMBL" id="ROT73521.1"/>
    </source>
</evidence>
<dbReference type="STRING" id="6689.A0A423TAT2"/>
<dbReference type="PANTHER" id="PTHR23044:SF61">
    <property type="entry name" value="3'-5' EXORIBONUCLEASE 1-RELATED"/>
    <property type="match status" value="1"/>
</dbReference>
<evidence type="ECO:0000256" key="4">
    <source>
        <dbReference type="SAM" id="MobiDB-lite"/>
    </source>
</evidence>
<accession>A0A423TAT2</accession>
<dbReference type="InterPro" id="IPR036361">
    <property type="entry name" value="SAP_dom_sf"/>
</dbReference>
<reference evidence="6 7" key="2">
    <citation type="submission" date="2019-01" db="EMBL/GenBank/DDBJ databases">
        <title>The decoding of complex shrimp genome reveals the adaptation for benthos swimmer, frequently molting mechanism and breeding impact on genome.</title>
        <authorList>
            <person name="Sun Y."/>
            <person name="Gao Y."/>
            <person name="Yu Y."/>
        </authorList>
    </citation>
    <scope>NUCLEOTIDE SEQUENCE [LARGE SCALE GENOMIC DNA]</scope>
    <source>
        <tissue evidence="6">Muscle</tissue>
    </source>
</reference>
<evidence type="ECO:0000256" key="3">
    <source>
        <dbReference type="ARBA" id="ARBA00022839"/>
    </source>
</evidence>
<feature type="compositionally biased region" description="Basic and acidic residues" evidence="4">
    <location>
        <begin position="8"/>
        <end position="20"/>
    </location>
</feature>
<dbReference type="SMART" id="SM00479">
    <property type="entry name" value="EXOIII"/>
    <property type="match status" value="1"/>
</dbReference>
<dbReference type="Pfam" id="PF00929">
    <property type="entry name" value="RNase_T"/>
    <property type="match status" value="1"/>
</dbReference>
<dbReference type="GO" id="GO:0000175">
    <property type="term" value="F:3'-5'-RNA exonuclease activity"/>
    <property type="evidence" value="ECO:0007669"/>
    <property type="project" value="InterPro"/>
</dbReference>
<evidence type="ECO:0000256" key="1">
    <source>
        <dbReference type="ARBA" id="ARBA00022722"/>
    </source>
</evidence>
<feature type="compositionally biased region" description="Basic and acidic residues" evidence="4">
    <location>
        <begin position="400"/>
        <end position="417"/>
    </location>
</feature>
<keyword evidence="1" id="KW-0540">Nuclease</keyword>
<dbReference type="AlphaFoldDB" id="A0A423TAT2"/>
<dbReference type="CDD" id="cd06133">
    <property type="entry name" value="ERI-1_3'hExo_like"/>
    <property type="match status" value="1"/>
</dbReference>
<keyword evidence="2" id="KW-0378">Hydrolase</keyword>
<keyword evidence="7" id="KW-1185">Reference proteome</keyword>
<dbReference type="InterPro" id="IPR013520">
    <property type="entry name" value="Ribonucl_H"/>
</dbReference>
<protein>
    <recommendedName>
        <fullName evidence="5">Exonuclease domain-containing protein</fullName>
    </recommendedName>
</protein>
<evidence type="ECO:0000256" key="2">
    <source>
        <dbReference type="ARBA" id="ARBA00022801"/>
    </source>
</evidence>
<dbReference type="InterPro" id="IPR051274">
    <property type="entry name" value="3-5_Exoribonuclease"/>
</dbReference>
<dbReference type="OrthoDB" id="448399at2759"/>
<dbReference type="Gene3D" id="3.30.420.10">
    <property type="entry name" value="Ribonuclease H-like superfamily/Ribonuclease H"/>
    <property type="match status" value="1"/>
</dbReference>
<name>A0A423TAT2_PENVA</name>
<dbReference type="EMBL" id="QCYY01002023">
    <property type="protein sequence ID" value="ROT73521.1"/>
    <property type="molecule type" value="Genomic_DNA"/>
</dbReference>
<dbReference type="GO" id="GO:0005737">
    <property type="term" value="C:cytoplasm"/>
    <property type="evidence" value="ECO:0007669"/>
    <property type="project" value="TreeGrafter"/>
</dbReference>
<dbReference type="Proteomes" id="UP000283509">
    <property type="component" value="Unassembled WGS sequence"/>
</dbReference>
<keyword evidence="3" id="KW-0269">Exonuclease</keyword>
<dbReference type="InterPro" id="IPR047201">
    <property type="entry name" value="ERI-1_3'hExo-like"/>
</dbReference>
<dbReference type="InterPro" id="IPR012337">
    <property type="entry name" value="RNaseH-like_sf"/>
</dbReference>
<dbReference type="GO" id="GO:0003676">
    <property type="term" value="F:nucleic acid binding"/>
    <property type="evidence" value="ECO:0007669"/>
    <property type="project" value="InterPro"/>
</dbReference>
<feature type="region of interest" description="Disordered" evidence="4">
    <location>
        <begin position="372"/>
        <end position="427"/>
    </location>
</feature>
<dbReference type="Gene3D" id="1.10.720.30">
    <property type="entry name" value="SAP domain"/>
    <property type="match status" value="1"/>
</dbReference>
<dbReference type="SUPFAM" id="SSF53098">
    <property type="entry name" value="Ribonuclease H-like"/>
    <property type="match status" value="1"/>
</dbReference>